<evidence type="ECO:0000256" key="13">
    <source>
        <dbReference type="HAMAP-Rule" id="MF_01694"/>
    </source>
</evidence>
<keyword evidence="7 13" id="KW-0001">2Fe-2S</keyword>
<dbReference type="Pfam" id="PF04055">
    <property type="entry name" value="Radical_SAM"/>
    <property type="match status" value="1"/>
</dbReference>
<feature type="binding site" evidence="13 14">
    <location>
        <position position="97"/>
    </location>
    <ligand>
        <name>[2Fe-2S] cluster</name>
        <dbReference type="ChEBI" id="CHEBI:190135"/>
    </ligand>
</feature>
<feature type="binding site" evidence="13 14">
    <location>
        <position position="60"/>
    </location>
    <ligand>
        <name>[4Fe-4S] cluster</name>
        <dbReference type="ChEBI" id="CHEBI:49883"/>
        <note>4Fe-4S-S-AdoMet</note>
    </ligand>
</feature>
<dbReference type="Gene3D" id="3.20.20.70">
    <property type="entry name" value="Aldolase class I"/>
    <property type="match status" value="1"/>
</dbReference>
<dbReference type="InterPro" id="IPR010722">
    <property type="entry name" value="BATS_dom"/>
</dbReference>
<dbReference type="OrthoDB" id="9786826at2"/>
<dbReference type="GO" id="GO:0051539">
    <property type="term" value="F:4 iron, 4 sulfur cluster binding"/>
    <property type="evidence" value="ECO:0007669"/>
    <property type="project" value="UniProtKB-KW"/>
</dbReference>
<dbReference type="NCBIfam" id="TIGR00433">
    <property type="entry name" value="bioB"/>
    <property type="match status" value="1"/>
</dbReference>
<dbReference type="SMART" id="SM00876">
    <property type="entry name" value="BATS"/>
    <property type="match status" value="1"/>
</dbReference>
<evidence type="ECO:0000256" key="12">
    <source>
        <dbReference type="ARBA" id="ARBA00051157"/>
    </source>
</evidence>
<feature type="binding site" evidence="13 14">
    <location>
        <position position="57"/>
    </location>
    <ligand>
        <name>[4Fe-4S] cluster</name>
        <dbReference type="ChEBI" id="CHEBI:49883"/>
        <note>4Fe-4S-S-AdoMet</note>
    </ligand>
</feature>
<evidence type="ECO:0000313" key="18">
    <source>
        <dbReference type="Proteomes" id="UP000184120"/>
    </source>
</evidence>
<organism evidence="17 18">
    <name type="scientific">Chishuiella changwenlii</name>
    <dbReference type="NCBI Taxonomy" id="1434701"/>
    <lineage>
        <taxon>Bacteria</taxon>
        <taxon>Pseudomonadati</taxon>
        <taxon>Bacteroidota</taxon>
        <taxon>Flavobacteriia</taxon>
        <taxon>Flavobacteriales</taxon>
        <taxon>Weeksellaceae</taxon>
        <taxon>Chishuiella</taxon>
    </lineage>
</organism>
<keyword evidence="9 13" id="KW-0093">Biotin biosynthesis</keyword>
<dbReference type="Proteomes" id="UP000184120">
    <property type="component" value="Unassembled WGS sequence"/>
</dbReference>
<dbReference type="UniPathway" id="UPA00078">
    <property type="reaction ID" value="UER00162"/>
</dbReference>
<dbReference type="GO" id="GO:0004076">
    <property type="term" value="F:biotin synthase activity"/>
    <property type="evidence" value="ECO:0007669"/>
    <property type="project" value="UniProtKB-UniRule"/>
</dbReference>
<keyword evidence="19" id="KW-1185">Reference proteome</keyword>
<keyword evidence="8 13" id="KW-0479">Metal-binding</keyword>
<dbReference type="InterPro" id="IPR002684">
    <property type="entry name" value="Biotin_synth/BioAB"/>
</dbReference>
<evidence type="ECO:0000256" key="9">
    <source>
        <dbReference type="ARBA" id="ARBA00022756"/>
    </source>
</evidence>
<evidence type="ECO:0000313" key="16">
    <source>
        <dbReference type="EMBL" id="GGF06398.1"/>
    </source>
</evidence>
<feature type="binding site" evidence="13 14">
    <location>
        <position position="189"/>
    </location>
    <ligand>
        <name>[2Fe-2S] cluster</name>
        <dbReference type="ChEBI" id="CHEBI:190135"/>
    </ligand>
</feature>
<evidence type="ECO:0000256" key="10">
    <source>
        <dbReference type="ARBA" id="ARBA00023004"/>
    </source>
</evidence>
<feature type="binding site" evidence="13 14">
    <location>
        <position position="53"/>
    </location>
    <ligand>
        <name>[4Fe-4S] cluster</name>
        <dbReference type="ChEBI" id="CHEBI:49883"/>
        <note>4Fe-4S-S-AdoMet</note>
    </ligand>
</feature>
<reference evidence="16" key="5">
    <citation type="submission" date="2024-05" db="EMBL/GenBank/DDBJ databases">
        <authorList>
            <person name="Sun Q."/>
            <person name="Zhou Y."/>
        </authorList>
    </citation>
    <scope>NUCLEOTIDE SEQUENCE</scope>
    <source>
        <strain evidence="16">CGMCC 1.12707</strain>
    </source>
</reference>
<dbReference type="AlphaFoldDB" id="A0A1M7CE49"/>
<proteinExistence type="inferred from homology"/>
<dbReference type="GO" id="GO:0005506">
    <property type="term" value="F:iron ion binding"/>
    <property type="evidence" value="ECO:0007669"/>
    <property type="project" value="UniProtKB-UniRule"/>
</dbReference>
<dbReference type="Pfam" id="PF06968">
    <property type="entry name" value="BATS"/>
    <property type="match status" value="1"/>
</dbReference>
<dbReference type="SFLD" id="SFLDS00029">
    <property type="entry name" value="Radical_SAM"/>
    <property type="match status" value="1"/>
</dbReference>
<dbReference type="SFLD" id="SFLDF00272">
    <property type="entry name" value="biotin_synthase"/>
    <property type="match status" value="1"/>
</dbReference>
<evidence type="ECO:0000256" key="14">
    <source>
        <dbReference type="PIRSR" id="PIRSR001619-1"/>
    </source>
</evidence>
<dbReference type="Proteomes" id="UP000650994">
    <property type="component" value="Unassembled WGS sequence"/>
</dbReference>
<accession>A0A1M7CE49</accession>
<comment type="function">
    <text evidence="13">Catalyzes the conversion of dethiobiotin (DTB) to biotin by the insertion of a sulfur atom into dethiobiotin via a radical-based mechanism.</text>
</comment>
<dbReference type="SFLD" id="SFLDG01278">
    <property type="entry name" value="biotin_synthase_like"/>
    <property type="match status" value="1"/>
</dbReference>
<reference evidence="17" key="3">
    <citation type="submission" date="2016-11" db="EMBL/GenBank/DDBJ databases">
        <authorList>
            <person name="Jaros S."/>
            <person name="Januszkiewicz K."/>
            <person name="Wedrychowicz H."/>
        </authorList>
    </citation>
    <scope>NUCLEOTIDE SEQUENCE [LARGE SCALE GENOMIC DNA]</scope>
    <source>
        <strain evidence="17">DSM 27989</strain>
    </source>
</reference>
<dbReference type="PIRSF" id="PIRSF001619">
    <property type="entry name" value="Biotin_synth"/>
    <property type="match status" value="1"/>
</dbReference>
<dbReference type="InterPro" id="IPR007197">
    <property type="entry name" value="rSAM"/>
</dbReference>
<reference evidence="18" key="2">
    <citation type="submission" date="2016-11" db="EMBL/GenBank/DDBJ databases">
        <authorList>
            <person name="Varghese N."/>
            <person name="Submissions S."/>
        </authorList>
    </citation>
    <scope>NUCLEOTIDE SEQUENCE [LARGE SCALE GENOMIC DNA]</scope>
    <source>
        <strain evidence="18">DSM 27989</strain>
    </source>
</reference>
<evidence type="ECO:0000256" key="4">
    <source>
        <dbReference type="ARBA" id="ARBA00022485"/>
    </source>
</evidence>
<comment type="pathway">
    <text evidence="1 13">Cofactor biosynthesis; biotin biosynthesis; biotin from 7,8-diaminononanoate: step 2/2.</text>
</comment>
<protein>
    <recommendedName>
        <fullName evidence="3 13">Biotin synthase</fullName>
        <ecNumber evidence="3 13">2.8.1.6</ecNumber>
    </recommendedName>
</protein>
<comment type="subunit">
    <text evidence="13">Homodimer.</text>
</comment>
<feature type="binding site" evidence="13 14">
    <location>
        <position position="129"/>
    </location>
    <ligand>
        <name>[2Fe-2S] cluster</name>
        <dbReference type="ChEBI" id="CHEBI:190135"/>
    </ligand>
</feature>
<dbReference type="EC" id="2.8.1.6" evidence="3 13"/>
<keyword evidence="6 13" id="KW-0949">S-adenosyl-L-methionine</keyword>
<dbReference type="EMBL" id="FRBH01000013">
    <property type="protein sequence ID" value="SHL65159.1"/>
    <property type="molecule type" value="Genomic_DNA"/>
</dbReference>
<evidence type="ECO:0000256" key="6">
    <source>
        <dbReference type="ARBA" id="ARBA00022691"/>
    </source>
</evidence>
<evidence type="ECO:0000256" key="8">
    <source>
        <dbReference type="ARBA" id="ARBA00022723"/>
    </source>
</evidence>
<dbReference type="SUPFAM" id="SSF102114">
    <property type="entry name" value="Radical SAM enzymes"/>
    <property type="match status" value="1"/>
</dbReference>
<reference evidence="16" key="1">
    <citation type="journal article" date="2014" name="Int. J. Syst. Evol. Microbiol.">
        <title>Complete genome of a new Firmicutes species belonging to the dominant human colonic microbiota ('Ruminococcus bicirculans') reveals two chromosomes and a selective capacity to utilize plant glucans.</title>
        <authorList>
            <consortium name="NISC Comparative Sequencing Program"/>
            <person name="Wegmann U."/>
            <person name="Louis P."/>
            <person name="Goesmann A."/>
            <person name="Henrissat B."/>
            <person name="Duncan S.H."/>
            <person name="Flint H.J."/>
        </authorList>
    </citation>
    <scope>NUCLEOTIDE SEQUENCE</scope>
    <source>
        <strain evidence="16">CGMCC 1.12707</strain>
    </source>
</reference>
<evidence type="ECO:0000256" key="2">
    <source>
        <dbReference type="ARBA" id="ARBA00010765"/>
    </source>
</evidence>
<evidence type="ECO:0000256" key="7">
    <source>
        <dbReference type="ARBA" id="ARBA00022714"/>
    </source>
</evidence>
<keyword evidence="11 13" id="KW-0411">Iron-sulfur</keyword>
<reference evidence="19" key="4">
    <citation type="journal article" date="2019" name="Int. J. Syst. Evol. Microbiol.">
        <title>The Global Catalogue of Microorganisms (GCM) 10K type strain sequencing project: providing services to taxonomists for standard genome sequencing and annotation.</title>
        <authorList>
            <consortium name="The Broad Institute Genomics Platform"/>
            <consortium name="The Broad Institute Genome Sequencing Center for Infectious Disease"/>
            <person name="Wu L."/>
            <person name="Ma J."/>
        </authorList>
    </citation>
    <scope>NUCLEOTIDE SEQUENCE [LARGE SCALE GENOMIC DNA]</scope>
    <source>
        <strain evidence="19">CGMCC 1.12707</strain>
    </source>
</reference>
<dbReference type="EMBL" id="BMFL01000017">
    <property type="protein sequence ID" value="GGF06398.1"/>
    <property type="molecule type" value="Genomic_DNA"/>
</dbReference>
<evidence type="ECO:0000256" key="1">
    <source>
        <dbReference type="ARBA" id="ARBA00004942"/>
    </source>
</evidence>
<keyword evidence="4 13" id="KW-0004">4Fe-4S</keyword>
<dbReference type="PANTHER" id="PTHR22976">
    <property type="entry name" value="BIOTIN SYNTHASE"/>
    <property type="match status" value="1"/>
</dbReference>
<dbReference type="SMART" id="SM00729">
    <property type="entry name" value="Elp3"/>
    <property type="match status" value="1"/>
</dbReference>
<keyword evidence="10 13" id="KW-0408">Iron</keyword>
<dbReference type="STRING" id="1434701.SAMN05443634_11336"/>
<dbReference type="PROSITE" id="PS51918">
    <property type="entry name" value="RADICAL_SAM"/>
    <property type="match status" value="1"/>
</dbReference>
<dbReference type="SFLD" id="SFLDG01060">
    <property type="entry name" value="BATS_domain_containing"/>
    <property type="match status" value="1"/>
</dbReference>
<dbReference type="PANTHER" id="PTHR22976:SF2">
    <property type="entry name" value="BIOTIN SYNTHASE, MITOCHONDRIAL"/>
    <property type="match status" value="1"/>
</dbReference>
<dbReference type="GO" id="GO:0009102">
    <property type="term" value="P:biotin biosynthetic process"/>
    <property type="evidence" value="ECO:0007669"/>
    <property type="project" value="UniProtKB-UniRule"/>
</dbReference>
<evidence type="ECO:0000256" key="3">
    <source>
        <dbReference type="ARBA" id="ARBA00012236"/>
    </source>
</evidence>
<evidence type="ECO:0000259" key="15">
    <source>
        <dbReference type="PROSITE" id="PS51918"/>
    </source>
</evidence>
<dbReference type="GO" id="GO:0051537">
    <property type="term" value="F:2 iron, 2 sulfur cluster binding"/>
    <property type="evidence" value="ECO:0007669"/>
    <property type="project" value="UniProtKB-KW"/>
</dbReference>
<dbReference type="InterPro" id="IPR013785">
    <property type="entry name" value="Aldolase_TIM"/>
</dbReference>
<evidence type="ECO:0000313" key="19">
    <source>
        <dbReference type="Proteomes" id="UP000650994"/>
    </source>
</evidence>
<dbReference type="RefSeq" id="WP_072933899.1">
    <property type="nucleotide sequence ID" value="NZ_BMFL01000017.1"/>
</dbReference>
<feature type="domain" description="Radical SAM core" evidence="15">
    <location>
        <begin position="38"/>
        <end position="266"/>
    </location>
</feature>
<comment type="cofactor">
    <cofactor evidence="14">
        <name>[2Fe-2S] cluster</name>
        <dbReference type="ChEBI" id="CHEBI:190135"/>
    </cofactor>
    <text evidence="14">Binds 1 [2Fe-2S] cluster. The cluster is coordinated with 3 cysteines and 1 arginine.</text>
</comment>
<keyword evidence="5 13" id="KW-0808">Transferase</keyword>
<comment type="catalytic activity">
    <reaction evidence="12 13">
        <text>(4R,5S)-dethiobiotin + (sulfur carrier)-SH + 2 reduced [2Fe-2S]-[ferredoxin] + 2 S-adenosyl-L-methionine = (sulfur carrier)-H + biotin + 2 5'-deoxyadenosine + 2 L-methionine + 2 oxidized [2Fe-2S]-[ferredoxin]</text>
        <dbReference type="Rhea" id="RHEA:22060"/>
        <dbReference type="Rhea" id="RHEA-COMP:10000"/>
        <dbReference type="Rhea" id="RHEA-COMP:10001"/>
        <dbReference type="Rhea" id="RHEA-COMP:14737"/>
        <dbReference type="Rhea" id="RHEA-COMP:14739"/>
        <dbReference type="ChEBI" id="CHEBI:17319"/>
        <dbReference type="ChEBI" id="CHEBI:29917"/>
        <dbReference type="ChEBI" id="CHEBI:33737"/>
        <dbReference type="ChEBI" id="CHEBI:33738"/>
        <dbReference type="ChEBI" id="CHEBI:57586"/>
        <dbReference type="ChEBI" id="CHEBI:57844"/>
        <dbReference type="ChEBI" id="CHEBI:59789"/>
        <dbReference type="ChEBI" id="CHEBI:64428"/>
        <dbReference type="ChEBI" id="CHEBI:149473"/>
        <dbReference type="EC" id="2.8.1.6"/>
    </reaction>
</comment>
<evidence type="ECO:0000256" key="11">
    <source>
        <dbReference type="ARBA" id="ARBA00023014"/>
    </source>
</evidence>
<comment type="cofactor">
    <cofactor evidence="13">
        <name>[2Fe-2S] cluster</name>
        <dbReference type="ChEBI" id="CHEBI:190135"/>
    </cofactor>
    <text evidence="13">Binds 1 [2Fe-2S] cluster. The cluster is coordinated with 3 cysteines and 1 arginine.</text>
</comment>
<evidence type="ECO:0000256" key="5">
    <source>
        <dbReference type="ARBA" id="ARBA00022679"/>
    </source>
</evidence>
<dbReference type="FunFam" id="3.20.20.70:FF:000011">
    <property type="entry name" value="Biotin synthase"/>
    <property type="match status" value="1"/>
</dbReference>
<comment type="cofactor">
    <cofactor evidence="13 14">
        <name>[4Fe-4S] cluster</name>
        <dbReference type="ChEBI" id="CHEBI:49883"/>
    </cofactor>
    <text evidence="13 14">Binds 1 [4Fe-4S] cluster. The cluster is coordinated with 3 cysteines and an exchangeable S-adenosyl-L-methionine.</text>
</comment>
<feature type="binding site" evidence="13 14">
    <location>
        <position position="261"/>
    </location>
    <ligand>
        <name>[2Fe-2S] cluster</name>
        <dbReference type="ChEBI" id="CHEBI:190135"/>
    </ligand>
</feature>
<dbReference type="CDD" id="cd01335">
    <property type="entry name" value="Radical_SAM"/>
    <property type="match status" value="1"/>
</dbReference>
<name>A0A1M7CE49_9FLAO</name>
<dbReference type="InterPro" id="IPR024177">
    <property type="entry name" value="Biotin_synthase"/>
</dbReference>
<dbReference type="InterPro" id="IPR058240">
    <property type="entry name" value="rSAM_sf"/>
</dbReference>
<gene>
    <name evidence="13 16" type="primary">bioB</name>
    <name evidence="16" type="ORF">GCM10010984_24600</name>
    <name evidence="17" type="ORF">SAMN05443634_11336</name>
</gene>
<evidence type="ECO:0000313" key="17">
    <source>
        <dbReference type="EMBL" id="SHL65159.1"/>
    </source>
</evidence>
<dbReference type="HAMAP" id="MF_01694">
    <property type="entry name" value="BioB"/>
    <property type="match status" value="1"/>
</dbReference>
<comment type="similarity">
    <text evidence="2 13">Belongs to the radical SAM superfamily. Biotin synthase family.</text>
</comment>
<sequence>MKLKHNWNKEEIMSIYNRPLMELIFEAATVHREFHNPSEIQISTLLSIKTGGCPEDCSYCGQAARYHTDIKVQALLPTKTVIEHAKRAKENGSSRFCMAAAWREVRDNKDFDRILEMVKEINNMEMEVCCTLGMLTEKQAERLREAGLHAYNHNLDTSENNYNQIITTRNFNHRINTINNVRKAGITVCSGGIIGLGETVEDRISMLTTLANMDTHPESVPINALARVKGTPLENLPKVNNWDMVRMIATARIIMPKSMVRLSAGRIEMSESEQAWCFMSGANSIFSSEDETLLVTPNPSTYKDLKMLNRLGLSPMK</sequence>
<dbReference type="InterPro" id="IPR006638">
    <property type="entry name" value="Elp3/MiaA/NifB-like_rSAM"/>
</dbReference>